<organism evidence="2 3">
    <name type="scientific">Magallana gigas</name>
    <name type="common">Pacific oyster</name>
    <name type="synonym">Crassostrea gigas</name>
    <dbReference type="NCBI Taxonomy" id="29159"/>
    <lineage>
        <taxon>Eukaryota</taxon>
        <taxon>Metazoa</taxon>
        <taxon>Spiralia</taxon>
        <taxon>Lophotrochozoa</taxon>
        <taxon>Mollusca</taxon>
        <taxon>Bivalvia</taxon>
        <taxon>Autobranchia</taxon>
        <taxon>Pteriomorphia</taxon>
        <taxon>Ostreida</taxon>
        <taxon>Ostreoidea</taxon>
        <taxon>Ostreidae</taxon>
        <taxon>Magallana</taxon>
    </lineage>
</organism>
<protein>
    <submittedName>
        <fullName evidence="2">Uncharacterized protein</fullName>
    </submittedName>
</protein>
<evidence type="ECO:0000313" key="2">
    <source>
        <dbReference type="EnsemblMetazoa" id="G24435.1:cds"/>
    </source>
</evidence>
<feature type="compositionally biased region" description="Basic and acidic residues" evidence="1">
    <location>
        <begin position="340"/>
        <end position="351"/>
    </location>
</feature>
<feature type="region of interest" description="Disordered" evidence="1">
    <location>
        <begin position="683"/>
        <end position="742"/>
    </location>
</feature>
<evidence type="ECO:0000256" key="1">
    <source>
        <dbReference type="SAM" id="MobiDB-lite"/>
    </source>
</evidence>
<dbReference type="EnsemblMetazoa" id="G24435.1">
    <property type="protein sequence ID" value="G24435.1:cds"/>
    <property type="gene ID" value="G24435"/>
</dbReference>
<feature type="compositionally biased region" description="Basic and acidic residues" evidence="1">
    <location>
        <begin position="697"/>
        <end position="716"/>
    </location>
</feature>
<dbReference type="Proteomes" id="UP000005408">
    <property type="component" value="Unassembled WGS sequence"/>
</dbReference>
<feature type="compositionally biased region" description="Basic and acidic residues" evidence="1">
    <location>
        <begin position="634"/>
        <end position="645"/>
    </location>
</feature>
<feature type="compositionally biased region" description="Acidic residues" evidence="1">
    <location>
        <begin position="616"/>
        <end position="633"/>
    </location>
</feature>
<reference evidence="2" key="1">
    <citation type="submission" date="2022-08" db="UniProtKB">
        <authorList>
            <consortium name="EnsemblMetazoa"/>
        </authorList>
    </citation>
    <scope>IDENTIFICATION</scope>
    <source>
        <strain evidence="2">05x7-T-G4-1.051#20</strain>
    </source>
</reference>
<feature type="compositionally biased region" description="Acidic residues" evidence="1">
    <location>
        <begin position="130"/>
        <end position="147"/>
    </location>
</feature>
<feature type="compositionally biased region" description="Basic and acidic residues" evidence="1">
    <location>
        <begin position="654"/>
        <end position="665"/>
    </location>
</feature>
<feature type="region of interest" description="Disordered" evidence="1">
    <location>
        <begin position="299"/>
        <end position="361"/>
    </location>
</feature>
<feature type="compositionally biased region" description="Basic and acidic residues" evidence="1">
    <location>
        <begin position="1484"/>
        <end position="1498"/>
    </location>
</feature>
<name>A0A8W8KLQ9_MAGGI</name>
<keyword evidence="3" id="KW-1185">Reference proteome</keyword>
<feature type="compositionally biased region" description="Basic and acidic residues" evidence="1">
    <location>
        <begin position="1"/>
        <end position="11"/>
    </location>
</feature>
<feature type="region of interest" description="Disordered" evidence="1">
    <location>
        <begin position="613"/>
        <end position="671"/>
    </location>
</feature>
<feature type="compositionally biased region" description="Basic and acidic residues" evidence="1">
    <location>
        <begin position="313"/>
        <end position="331"/>
    </location>
</feature>
<feature type="region of interest" description="Disordered" evidence="1">
    <location>
        <begin position="1477"/>
        <end position="1498"/>
    </location>
</feature>
<accession>A0A8W8KLQ9</accession>
<feature type="compositionally biased region" description="Basic and acidic residues" evidence="1">
    <location>
        <begin position="148"/>
        <end position="159"/>
    </location>
</feature>
<proteinExistence type="predicted"/>
<feature type="region of interest" description="Disordered" evidence="1">
    <location>
        <begin position="109"/>
        <end position="184"/>
    </location>
</feature>
<feature type="region of interest" description="Disordered" evidence="1">
    <location>
        <begin position="1"/>
        <end position="20"/>
    </location>
</feature>
<evidence type="ECO:0000313" key="3">
    <source>
        <dbReference type="Proteomes" id="UP000005408"/>
    </source>
</evidence>
<sequence length="1514" mass="169304">MAEEGTKEKTLDSSTDTKSADVVFAETMEILPKEDESLTTETTTKSIVIQPESSPVSLDIDISIPKNETEVSRLETTVVQEVVDTEEIIEEQVDKEEDVPSTETFKQTVEILPESHSVDDITQEIPPEKTEEETSNVEVPAPEEEIITEERETIDKKPQEISSVDTITITKEGTEEKTLDSSTNTKSADVVFAETMEILPKEDESLTTETTTNSIDILPESSPVSLDIDISIPKSETEVSRLETTVVQEVVDTEEIIEEQEDQEEDVPSTETFKQTVEILPESHPVDDVTPETALEISLEKTEEETSNVEVPAPEKEIITEERETIDKKPQEISSVDTSDIAKEGTEEKTLDSSTDTKSADVDFAETMEILPKEDESLTTETATKSIDIQPESSPVSLDIDIAIPKNETEVSRLETTTVEILPESHPVDDVTQKTALVISLEKTEEETSNVEVPAPEEEIIIEERETIDKKPQEISSVDTITITKEGTEERTLDSSTNTKSADVVFAETMEILPKEDESLTTETTTKSIDILPESSPVSLDIDISIPKSETEVSRHETTVVQEVVDTEEIIEDQVDKEEDIPSTETFKQAVEILPESHPVDDVTQETALVIPLEKTEEETSNVEIPAPEEEIITEERETIDKKPQEISSVDTIDIAKEGTEEKTLDSSTDTKSADVVFAETMKILPKEDESSTTETTTKKEEIITEERETIDKKPQEISSVDTITITKEGTEEKTLDSSTDTKSADVVFAETMEILPKEDESLTTETTTKDIVIQPETSQVSLDIDISIPKDETEVSRLETTVVQEVVDTEEIIEEQEDQEEDVPSTETYKETVEILPEKPSIETSVDDILQNTLEKAETTEKEIEAPLVVEVIEERQQIKETSISDQNLFVSEMFAPNEELISEEKEAVQEIPEKVCTHIEVSQVAIQPSDEGFETVERLTEIDANKPDIKILPENKEELSTTEKLIFDTKESTTELEEENIKDIELDIEVQAPMQDVNEQTYETLALNEKKKTFTNEEIFDEISAGEIKPALEDSLEISSVDNIPSGEVSYKSPTLNSDEQLLLAETPEDMKFSSEETTAISCEQQESIMPVSVKEKQESITSEHFVEKPIEEGVKEVKEDIKDVVREDKAPVPSDKVLVSQQKESVSYPNETEVSELEVEDITQILPKESKAEVMPDVKSVASIGKQEMEITELVLKSREETYEEESWEVEEEKVEELVETNPEEQIVMNAETSTQTIESKIDIMESVDTLDSITIQTFAENFSKDVIKTVLMQETEISKITSEEAPQDVLESDVQESKPTHVSGSSVIPENLAEVLPQYDEETTVVSTVQQNIETPLFEENLPFDSVQNKEESGEVKMAEQLTDATEATEMPISEISLPCDSVDVIKEIKQEDIAQSNEIKISEENVTADDKKEMQSVPIKNEETLETVEITDAETEITAIADKVEQKLVTPVLEITADLDTYEMIEEEHLTAQESFVGTHEDEKTSESSKDESHVKSCKSHLIHLCLKI</sequence>